<accession>A0A140E138</accession>
<name>A0A140E138_MIMIV</name>
<dbReference type="InterPro" id="IPR003609">
    <property type="entry name" value="Pan_app"/>
</dbReference>
<proteinExistence type="predicted"/>
<evidence type="ECO:0000313" key="3">
    <source>
        <dbReference type="Proteomes" id="UP000240935"/>
    </source>
</evidence>
<evidence type="ECO:0000313" key="2">
    <source>
        <dbReference type="EMBL" id="AMK62013.1"/>
    </source>
</evidence>
<evidence type="ECO:0000259" key="1">
    <source>
        <dbReference type="Pfam" id="PF14295"/>
    </source>
</evidence>
<dbReference type="Pfam" id="PF14295">
    <property type="entry name" value="PAN_4"/>
    <property type="match status" value="2"/>
</dbReference>
<sequence>MMYNSGNNSRDKLKLLDHLNQMIASHRNSQSSGTNQVYVDDKPITANRFNNAINISGAVITNREPYYASGVPTTVHRTESVFSPQSTNVVPFNGVPIIRGSTVMNNMDCIGSNYNDFKVNGMGSCRNACIADNKCLTWSFDKRNQHCYLKDSASVSCNSNDAYTSGRIQSTFQPTHNVTPVPIHSSSIPTSMPIQLAPRPPTQSVPVQTIPIQTQIPQPPRNPVQPPMSPVQPPISPVQPPISPVQPPISPVPSTPSIKRISTMIPNYIHQEVLGPNRSLNVDSSNACQTACINDDRCASWNFLPQMQDNKNFDRCLLYYGQPTLIGPARGGSHGKIYNQLPY</sequence>
<protein>
    <recommendedName>
        <fullName evidence="1">Apple domain-containing protein</fullName>
    </recommendedName>
</protein>
<feature type="domain" description="Apple" evidence="1">
    <location>
        <begin position="111"/>
        <end position="150"/>
    </location>
</feature>
<dbReference type="Gene3D" id="3.50.4.10">
    <property type="entry name" value="Hepatocyte Growth Factor"/>
    <property type="match status" value="2"/>
</dbReference>
<feature type="domain" description="Apple" evidence="1">
    <location>
        <begin position="280"/>
        <end position="317"/>
    </location>
</feature>
<organism evidence="2 3">
    <name type="scientific">Samba virus</name>
    <dbReference type="NCBI Taxonomy" id="1461100"/>
    <lineage>
        <taxon>Viruses</taxon>
        <taxon>Varidnaviria</taxon>
        <taxon>Bamfordvirae</taxon>
        <taxon>Nucleocytoviricota</taxon>
        <taxon>Megaviricetes</taxon>
        <taxon>Imitervirales</taxon>
        <taxon>Mimiviridae</taxon>
        <taxon>Megamimivirinae</taxon>
        <taxon>Mimivirus</taxon>
        <taxon>Mimivirus bradfordmassiliense</taxon>
    </lineage>
</organism>
<dbReference type="Proteomes" id="UP000240935">
    <property type="component" value="Segment"/>
</dbReference>
<reference evidence="2 3" key="1">
    <citation type="journal article" date="2014" name="Virol. J.">
        <title>Samba virus: a novel mimivirus from a giant rain forest, the Brazilian Amazon.</title>
        <authorList>
            <person name="Campos R.K."/>
            <person name="Boratto P.V."/>
            <person name="Assis F.L."/>
            <person name="Aguiar E.R."/>
            <person name="Silva L.C."/>
            <person name="Albarnaz J.D."/>
            <person name="Dornas F.P."/>
            <person name="Trindade G.S."/>
            <person name="Ferreira P.P."/>
            <person name="Marques J.T."/>
            <person name="Robert C."/>
            <person name="Raoult D."/>
            <person name="Kroon E.G."/>
            <person name="La Scola B."/>
            <person name="Abrahao J.S."/>
        </authorList>
    </citation>
    <scope>NUCLEOTIDE SEQUENCE [LARGE SCALE GENOMIC DNA]</scope>
</reference>
<dbReference type="EMBL" id="KF959826">
    <property type="protein sequence ID" value="AMK62013.1"/>
    <property type="molecule type" value="Genomic_DNA"/>
</dbReference>